<dbReference type="OrthoDB" id="2123049at2759"/>
<organism evidence="2 3">
    <name type="scientific">Linderina pennispora</name>
    <dbReference type="NCBI Taxonomy" id="61395"/>
    <lineage>
        <taxon>Eukaryota</taxon>
        <taxon>Fungi</taxon>
        <taxon>Fungi incertae sedis</taxon>
        <taxon>Zoopagomycota</taxon>
        <taxon>Kickxellomycotina</taxon>
        <taxon>Kickxellomycetes</taxon>
        <taxon>Kickxellales</taxon>
        <taxon>Kickxellaceae</taxon>
        <taxon>Linderina</taxon>
    </lineage>
</organism>
<evidence type="ECO:0000256" key="1">
    <source>
        <dbReference type="SAM" id="MobiDB-lite"/>
    </source>
</evidence>
<dbReference type="InterPro" id="IPR036322">
    <property type="entry name" value="WD40_repeat_dom_sf"/>
</dbReference>
<keyword evidence="3" id="KW-1185">Reference proteome</keyword>
<dbReference type="GeneID" id="63807147"/>
<dbReference type="AlphaFoldDB" id="A0A1Y1W3K4"/>
<dbReference type="Proteomes" id="UP000193922">
    <property type="component" value="Unassembled WGS sequence"/>
</dbReference>
<dbReference type="EMBL" id="MCFD01000011">
    <property type="protein sequence ID" value="ORX67734.1"/>
    <property type="molecule type" value="Genomic_DNA"/>
</dbReference>
<dbReference type="RefSeq" id="XP_040741580.1">
    <property type="nucleotide sequence ID" value="XM_040890499.1"/>
</dbReference>
<comment type="caution">
    <text evidence="2">The sequence shown here is derived from an EMBL/GenBank/DDBJ whole genome shotgun (WGS) entry which is preliminary data.</text>
</comment>
<proteinExistence type="predicted"/>
<dbReference type="SUPFAM" id="SSF50978">
    <property type="entry name" value="WD40 repeat-like"/>
    <property type="match status" value="1"/>
</dbReference>
<name>A0A1Y1W3K4_9FUNG</name>
<protein>
    <submittedName>
        <fullName evidence="2">Uncharacterized protein</fullName>
    </submittedName>
</protein>
<evidence type="ECO:0000313" key="2">
    <source>
        <dbReference type="EMBL" id="ORX67734.1"/>
    </source>
</evidence>
<sequence length="361" mass="38140">MAGTKRIRLNTWSPSQPPTPIGDCRLKRESMFELPADIGRISAIATWSPKSSDPSISVGTEAGAVILVTNTGSSTVLETTGPAVLCLMMKHASWSNPHVPDIVSGDCEGRVTVFSMNQVFSRSILSAPISAIAPNSNPNSANSLVVGDLNGVVTACHAQETLWRTQIRPHVSSAMIPSTSTLLNDPMITAVCSSQFPDKHGVLTSYVLAATGTSQISILARGTPMCTGSFIQPSTASGSQVMAGDESGRLFVLDNFELIPYISVPHPITRILAIPLSAFSDKPGPDVIIVHTLELGFWPVARTGLEDDASAPVGALHIYSLNALDSPEPSVVALPNIMYVDEPTVISQSTSTPSRDPVSKK</sequence>
<gene>
    <name evidence="2" type="ORF">DL89DRAFT_294308</name>
</gene>
<reference evidence="2 3" key="1">
    <citation type="submission" date="2016-07" db="EMBL/GenBank/DDBJ databases">
        <title>Pervasive Adenine N6-methylation of Active Genes in Fungi.</title>
        <authorList>
            <consortium name="DOE Joint Genome Institute"/>
            <person name="Mondo S.J."/>
            <person name="Dannebaum R.O."/>
            <person name="Kuo R.C."/>
            <person name="Labutti K."/>
            <person name="Haridas S."/>
            <person name="Kuo A."/>
            <person name="Salamov A."/>
            <person name="Ahrendt S.R."/>
            <person name="Lipzen A."/>
            <person name="Sullivan W."/>
            <person name="Andreopoulos W.B."/>
            <person name="Clum A."/>
            <person name="Lindquist E."/>
            <person name="Daum C."/>
            <person name="Ramamoorthy G.K."/>
            <person name="Gryganskyi A."/>
            <person name="Culley D."/>
            <person name="Magnuson J.K."/>
            <person name="James T.Y."/>
            <person name="O'Malley M.A."/>
            <person name="Stajich J.E."/>
            <person name="Spatafora J.W."/>
            <person name="Visel A."/>
            <person name="Grigoriev I.V."/>
        </authorList>
    </citation>
    <scope>NUCLEOTIDE SEQUENCE [LARGE SCALE GENOMIC DNA]</scope>
    <source>
        <strain evidence="2 3">ATCC 12442</strain>
    </source>
</reference>
<evidence type="ECO:0000313" key="3">
    <source>
        <dbReference type="Proteomes" id="UP000193922"/>
    </source>
</evidence>
<accession>A0A1Y1W3K4</accession>
<feature type="region of interest" description="Disordered" evidence="1">
    <location>
        <begin position="1"/>
        <end position="20"/>
    </location>
</feature>